<keyword evidence="3" id="KW-0723">Serine/threonine-protein kinase</keyword>
<dbReference type="GO" id="GO:0004674">
    <property type="term" value="F:protein serine/threonine kinase activity"/>
    <property type="evidence" value="ECO:0007669"/>
    <property type="project" value="UniProtKB-KW"/>
</dbReference>
<dbReference type="InterPro" id="IPR044862">
    <property type="entry name" value="Pro_4_hyd_alph_FE2OG_OXY"/>
</dbReference>
<sequence length="1042" mass="117876">MESESTVAKTNTTTTTTTTKEHDDGTQQQHQLPYTTTDNIKDNQATKDDEDDDEEEEDDEDEEEVDSNEFFDIADYLYDDQFQYNNELERLEEIINTSKASKGDYYCTGTSQEMSLPSITIEGIEGKLSYPIQPVQVRQLVEKATRAPYGKGTETIIDLAVRKVWQIPATDIKIVSKRWNVSFTAILGSIRSQLGLGDSTVTAELYKMLVYEEGGFFLPHRDSEKTDGMFGTLVISLPCRHKGGELVIDHRGKSTTVSLENDSTTSQCKYVAFYADCRHEVKPVTQGNRVCLVYNLMRNGRNRMTDGSLIHSYISDSQISKMASTLRRVFNHYNEIRGEPINDNNKRARQTRQEIAPGYTSDVPRLVYALDHVYSLASFSLASLKGKDEEIANLFIKSAKDANVLITLGFIHIKETGNYMPGYKYNRVYHKPEYENGEFSYSLTNLRPVVETGQFEDVAFDASKELFPNGALDGAQPFKDEAKEATGNAGSLYERLYHRSAIVIWDLRERGKFYLMTLAQVRVSYQKSIEEDNSQTNKLNELTEILLNWSAWDANKQKSGLPDLLANLINDIIEIPVTEESKPMFRLFIKALKMTFDPAIFKKPLFTFVTNCQDLVFLTELLKDWFTLTNTVFNTQFIDHLCATKPQLGDALPQLMGILVRTVPVQCSACQNSFISFVFSLRNNNNIDQCRHLTEILVPFKPLIGIVRKYDILQPQQQQINEYVSHKIQVKAIKAGGDSALEVFKIWSEGSTLINDGTMMTLSKAWVDAFPQREKNTVNLERLKLIFIMHRAADKHGTGLVSEEEVTTAITQTLPSWISTQARVFCTPKSYEYNFIAPAEPSPQQKSAFITFIVSLLTLLHTIDTTRILCQSVINIAFADETVQKSHRNFPTNLLNQLRTTAPQVMTIPAVADLIINKGLAAIQQVITKMRELPEPSSYNFSMFAIPKPCCANCTKFNTYLASGTETLFSLKGTGAIREHIERYATARSYLVAKTEGTRAPYTLTVTKSLALLETERQRQTTLLAIRDDLLSYQKSLLQNNE</sequence>
<evidence type="ECO:0000256" key="1">
    <source>
        <dbReference type="SAM" id="MobiDB-lite"/>
    </source>
</evidence>
<dbReference type="RefSeq" id="XP_004360741.1">
    <property type="nucleotide sequence ID" value="XM_004360684.1"/>
</dbReference>
<dbReference type="PANTHER" id="PTHR33099">
    <property type="entry name" value="FE2OG DIOXYGENASE DOMAIN-CONTAINING PROTEIN"/>
    <property type="match status" value="1"/>
</dbReference>
<evidence type="ECO:0000313" key="3">
    <source>
        <dbReference type="EMBL" id="EGG22890.1"/>
    </source>
</evidence>
<feature type="region of interest" description="Disordered" evidence="1">
    <location>
        <begin position="1"/>
        <end position="70"/>
    </location>
</feature>
<dbReference type="EMBL" id="GL883008">
    <property type="protein sequence ID" value="EGG22890.1"/>
    <property type="molecule type" value="Genomic_DNA"/>
</dbReference>
<protein>
    <submittedName>
        <fullName evidence="3">Serine/threonine protein kinase</fullName>
    </submittedName>
</protein>
<keyword evidence="3" id="KW-0418">Kinase</keyword>
<dbReference type="KEGG" id="dfa:DFA_05020"/>
<dbReference type="Proteomes" id="UP000007797">
    <property type="component" value="Unassembled WGS sequence"/>
</dbReference>
<feature type="domain" description="Prolyl 4-hydroxylase alpha subunit Fe(2+) 2OG dioxygenase" evidence="2">
    <location>
        <begin position="207"/>
        <end position="295"/>
    </location>
</feature>
<dbReference type="AlphaFoldDB" id="F4PMZ7"/>
<gene>
    <name evidence="3" type="ORF">DFA_05020</name>
</gene>
<proteinExistence type="predicted"/>
<evidence type="ECO:0000313" key="4">
    <source>
        <dbReference type="Proteomes" id="UP000007797"/>
    </source>
</evidence>
<feature type="compositionally biased region" description="Polar residues" evidence="1">
    <location>
        <begin position="26"/>
        <end position="38"/>
    </location>
</feature>
<dbReference type="GeneID" id="14875086"/>
<keyword evidence="4" id="KW-1185">Reference proteome</keyword>
<keyword evidence="3" id="KW-0808">Transferase</keyword>
<name>F4PMZ7_CACFS</name>
<reference evidence="4" key="1">
    <citation type="journal article" date="2011" name="Genome Res.">
        <title>Phylogeny-wide analysis of social amoeba genomes highlights ancient origins for complex intercellular communication.</title>
        <authorList>
            <person name="Heidel A.J."/>
            <person name="Lawal H.M."/>
            <person name="Felder M."/>
            <person name="Schilde C."/>
            <person name="Helps N.R."/>
            <person name="Tunggal B."/>
            <person name="Rivero F."/>
            <person name="John U."/>
            <person name="Schleicher M."/>
            <person name="Eichinger L."/>
            <person name="Platzer M."/>
            <person name="Noegel A.A."/>
            <person name="Schaap P."/>
            <person name="Gloeckner G."/>
        </authorList>
    </citation>
    <scope>NUCLEOTIDE SEQUENCE [LARGE SCALE GENOMIC DNA]</scope>
    <source>
        <strain evidence="4">SH3</strain>
    </source>
</reference>
<evidence type="ECO:0000259" key="2">
    <source>
        <dbReference type="Pfam" id="PF13640"/>
    </source>
</evidence>
<dbReference type="PANTHER" id="PTHR33099:SF13">
    <property type="entry name" value="F-BOX DOMAIN-CONTAINING PROTEIN-RELATED"/>
    <property type="match status" value="1"/>
</dbReference>
<dbReference type="Gene3D" id="2.60.120.620">
    <property type="entry name" value="q2cbj1_9rhob like domain"/>
    <property type="match status" value="1"/>
</dbReference>
<feature type="compositionally biased region" description="Acidic residues" evidence="1">
    <location>
        <begin position="48"/>
        <end position="69"/>
    </location>
</feature>
<dbReference type="OrthoDB" id="27483at2759"/>
<organism evidence="3 4">
    <name type="scientific">Cavenderia fasciculata</name>
    <name type="common">Slime mold</name>
    <name type="synonym">Dictyostelium fasciculatum</name>
    <dbReference type="NCBI Taxonomy" id="261658"/>
    <lineage>
        <taxon>Eukaryota</taxon>
        <taxon>Amoebozoa</taxon>
        <taxon>Evosea</taxon>
        <taxon>Eumycetozoa</taxon>
        <taxon>Dictyostelia</taxon>
        <taxon>Acytosteliales</taxon>
        <taxon>Cavenderiaceae</taxon>
        <taxon>Cavenderia</taxon>
    </lineage>
</organism>
<dbReference type="Pfam" id="PF13640">
    <property type="entry name" value="2OG-FeII_Oxy_3"/>
    <property type="match status" value="1"/>
</dbReference>
<accession>F4PMZ7</accession>